<sequence length="135" mass="13443">MRCVGCFVLAAAFLAGDNSEASIIRPEMATFVLEDANHSQSSSIAAPADQPAPNPTTPDLHDLAPLHAMGTGGGSSSGSSSGSSTGSSPNSTLAVCSLSSPLLAGFILTGQVTSELHLSLPATPGTDLLRPPQAV</sequence>
<feature type="region of interest" description="Disordered" evidence="1">
    <location>
        <begin position="40"/>
        <end position="93"/>
    </location>
</feature>
<evidence type="ECO:0000313" key="2">
    <source>
        <dbReference type="EMBL" id="QEG36018.1"/>
    </source>
</evidence>
<name>A0A5B9QAT7_9BACT</name>
<dbReference type="AlphaFoldDB" id="A0A5B9QAT7"/>
<accession>A0A5B9QAT7</accession>
<reference evidence="2 3" key="1">
    <citation type="submission" date="2019-08" db="EMBL/GenBank/DDBJ databases">
        <title>Deep-cultivation of Planctomycetes and their phenomic and genomic characterization uncovers novel biology.</title>
        <authorList>
            <person name="Wiegand S."/>
            <person name="Jogler M."/>
            <person name="Boedeker C."/>
            <person name="Pinto D."/>
            <person name="Vollmers J."/>
            <person name="Rivas-Marin E."/>
            <person name="Kohn T."/>
            <person name="Peeters S.H."/>
            <person name="Heuer A."/>
            <person name="Rast P."/>
            <person name="Oberbeckmann S."/>
            <person name="Bunk B."/>
            <person name="Jeske O."/>
            <person name="Meyerdierks A."/>
            <person name="Storesund J.E."/>
            <person name="Kallscheuer N."/>
            <person name="Luecker S."/>
            <person name="Lage O.M."/>
            <person name="Pohl T."/>
            <person name="Merkel B.J."/>
            <person name="Hornburger P."/>
            <person name="Mueller R.-W."/>
            <person name="Bruemmer F."/>
            <person name="Labrenz M."/>
            <person name="Spormann A.M."/>
            <person name="Op den Camp H."/>
            <person name="Overmann J."/>
            <person name="Amann R."/>
            <person name="Jetten M.S.M."/>
            <person name="Mascher T."/>
            <person name="Medema M.H."/>
            <person name="Devos D.P."/>
            <person name="Kaster A.-K."/>
            <person name="Ovreas L."/>
            <person name="Rohde M."/>
            <person name="Galperin M.Y."/>
            <person name="Jogler C."/>
        </authorList>
    </citation>
    <scope>NUCLEOTIDE SEQUENCE [LARGE SCALE GENOMIC DNA]</scope>
    <source>
        <strain evidence="2 3">Pr1d</strain>
    </source>
</reference>
<dbReference type="KEGG" id="bgok:Pr1d_33270"/>
<evidence type="ECO:0000256" key="1">
    <source>
        <dbReference type="SAM" id="MobiDB-lite"/>
    </source>
</evidence>
<dbReference type="Proteomes" id="UP000323917">
    <property type="component" value="Chromosome"/>
</dbReference>
<proteinExistence type="predicted"/>
<keyword evidence="3" id="KW-1185">Reference proteome</keyword>
<gene>
    <name evidence="2" type="ORF">Pr1d_33270</name>
</gene>
<protein>
    <submittedName>
        <fullName evidence="2">Uncharacterized protein</fullName>
    </submittedName>
</protein>
<organism evidence="2 3">
    <name type="scientific">Bythopirellula goksoeyrii</name>
    <dbReference type="NCBI Taxonomy" id="1400387"/>
    <lineage>
        <taxon>Bacteria</taxon>
        <taxon>Pseudomonadati</taxon>
        <taxon>Planctomycetota</taxon>
        <taxon>Planctomycetia</taxon>
        <taxon>Pirellulales</taxon>
        <taxon>Lacipirellulaceae</taxon>
        <taxon>Bythopirellula</taxon>
    </lineage>
</organism>
<dbReference type="EMBL" id="CP042913">
    <property type="protein sequence ID" value="QEG36018.1"/>
    <property type="molecule type" value="Genomic_DNA"/>
</dbReference>
<feature type="compositionally biased region" description="Low complexity" evidence="1">
    <location>
        <begin position="77"/>
        <end position="88"/>
    </location>
</feature>
<evidence type="ECO:0000313" key="3">
    <source>
        <dbReference type="Proteomes" id="UP000323917"/>
    </source>
</evidence>